<evidence type="ECO:0000256" key="1">
    <source>
        <dbReference type="SAM" id="MobiDB-lite"/>
    </source>
</evidence>
<protein>
    <submittedName>
        <fullName evidence="2">Uncharacterized protein</fullName>
    </submittedName>
</protein>
<feature type="region of interest" description="Disordered" evidence="1">
    <location>
        <begin position="35"/>
        <end position="64"/>
    </location>
</feature>
<name>A0ABN8YTF4_RANTA</name>
<proteinExistence type="predicted"/>
<evidence type="ECO:0000313" key="3">
    <source>
        <dbReference type="Proteomes" id="UP001176941"/>
    </source>
</evidence>
<reference evidence="2" key="1">
    <citation type="submission" date="2023-04" db="EMBL/GenBank/DDBJ databases">
        <authorList>
            <consortium name="ELIXIR-Norway"/>
        </authorList>
    </citation>
    <scope>NUCLEOTIDE SEQUENCE [LARGE SCALE GENOMIC DNA]</scope>
</reference>
<gene>
    <name evidence="2" type="ORF">MRATA1EN1_LOCUS13834</name>
</gene>
<sequence>MPNLCVLCKQGVCGERKPDWLGQLAARQWMEREPRSLVPVRQVKGPETSQGSRESGCSGSWTPREAAAGRRELRRLGCTWGRLCCSCTRNGGSGWKYIGQKPLPAEPVHQAKETVHL</sequence>
<dbReference type="EMBL" id="OX459959">
    <property type="protein sequence ID" value="CAI9164872.1"/>
    <property type="molecule type" value="Genomic_DNA"/>
</dbReference>
<feature type="compositionally biased region" description="Polar residues" evidence="1">
    <location>
        <begin position="47"/>
        <end position="61"/>
    </location>
</feature>
<keyword evidence="3" id="KW-1185">Reference proteome</keyword>
<accession>A0ABN8YTF4</accession>
<evidence type="ECO:0000313" key="2">
    <source>
        <dbReference type="EMBL" id="CAI9164872.1"/>
    </source>
</evidence>
<dbReference type="Proteomes" id="UP001176941">
    <property type="component" value="Chromosome 23"/>
</dbReference>
<organism evidence="2 3">
    <name type="scientific">Rangifer tarandus platyrhynchus</name>
    <name type="common">Svalbard reindeer</name>
    <dbReference type="NCBI Taxonomy" id="3082113"/>
    <lineage>
        <taxon>Eukaryota</taxon>
        <taxon>Metazoa</taxon>
        <taxon>Chordata</taxon>
        <taxon>Craniata</taxon>
        <taxon>Vertebrata</taxon>
        <taxon>Euteleostomi</taxon>
        <taxon>Mammalia</taxon>
        <taxon>Eutheria</taxon>
        <taxon>Laurasiatheria</taxon>
        <taxon>Artiodactyla</taxon>
        <taxon>Ruminantia</taxon>
        <taxon>Pecora</taxon>
        <taxon>Cervidae</taxon>
        <taxon>Odocoileinae</taxon>
        <taxon>Rangifer</taxon>
    </lineage>
</organism>